<reference evidence="1" key="1">
    <citation type="journal article" date="2023" name="G3 (Bethesda)">
        <title>Whole genome assembly and annotation of the endangered Caribbean coral Acropora cervicornis.</title>
        <authorList>
            <person name="Selwyn J.D."/>
            <person name="Vollmer S.V."/>
        </authorList>
    </citation>
    <scope>NUCLEOTIDE SEQUENCE</scope>
    <source>
        <strain evidence="1">K2</strain>
    </source>
</reference>
<reference evidence="1" key="2">
    <citation type="journal article" date="2023" name="Science">
        <title>Genomic signatures of disease resistance in endangered staghorn corals.</title>
        <authorList>
            <person name="Vollmer S.V."/>
            <person name="Selwyn J.D."/>
            <person name="Despard B.A."/>
            <person name="Roesel C.L."/>
        </authorList>
    </citation>
    <scope>NUCLEOTIDE SEQUENCE</scope>
    <source>
        <strain evidence="1">K2</strain>
    </source>
</reference>
<dbReference type="AlphaFoldDB" id="A0AAD9Q232"/>
<accession>A0AAD9Q232</accession>
<gene>
    <name evidence="1" type="ORF">P5673_025495</name>
</gene>
<dbReference type="Proteomes" id="UP001249851">
    <property type="component" value="Unassembled WGS sequence"/>
</dbReference>
<dbReference type="EMBL" id="JARQWQ010000079">
    <property type="protein sequence ID" value="KAK2553289.1"/>
    <property type="molecule type" value="Genomic_DNA"/>
</dbReference>
<protein>
    <submittedName>
        <fullName evidence="1">Uncharacterized protein</fullName>
    </submittedName>
</protein>
<evidence type="ECO:0000313" key="2">
    <source>
        <dbReference type="Proteomes" id="UP001249851"/>
    </source>
</evidence>
<name>A0AAD9Q232_ACRCE</name>
<sequence length="523" mass="60372">MKGGNLFIRAHGDDLGDFKKNCIHMKVVENVKSKDEDRPVLYRGEVTISLTRALKGTFYKYLVVKKGKMYWEDLSEFSFFGGYVNRGLKIQRDSIKAGGAMQHYLSKDKTAEYRKMALLGSLPKWKGFGVVDEEIQQMTATEAIEELDHVMYCFSDVWIEEYFNYHKKQPSQFDARKVNGPTFVMDCFFLWQPKHATVTRYCARIGCLILFVHLQCILLRFIRLAIDKFLYYYCSFHGLQQRQSVGLLSKKDNVRLPVRPSVTAFCSLDCKGFVHKFEIKRSFSIFQILTEHLRTKMAANVRDLAKSKVGLGSRVSAVVSSLAIVVLAYKHFVELKENELKSLLSCLALEADPTEEKCTVYEEILREFNSESIRAIAADAIERLCDRITKNTWTVDYEWLLAVPLLHFFKGDSKPFEEPEMGGPPDNSAWWGTEKLSLAKFDRFVKENFLDVLPRLASAFAVDRLLRRTVLCVINIWHVNEVSLIKLFSVPDLCVALMVFFPRSWVSKIKVRNYFGIKKVFEK</sequence>
<comment type="caution">
    <text evidence="1">The sequence shown here is derived from an EMBL/GenBank/DDBJ whole genome shotgun (WGS) entry which is preliminary data.</text>
</comment>
<keyword evidence="2" id="KW-1185">Reference proteome</keyword>
<proteinExistence type="predicted"/>
<evidence type="ECO:0000313" key="1">
    <source>
        <dbReference type="EMBL" id="KAK2553289.1"/>
    </source>
</evidence>
<organism evidence="1 2">
    <name type="scientific">Acropora cervicornis</name>
    <name type="common">Staghorn coral</name>
    <dbReference type="NCBI Taxonomy" id="6130"/>
    <lineage>
        <taxon>Eukaryota</taxon>
        <taxon>Metazoa</taxon>
        <taxon>Cnidaria</taxon>
        <taxon>Anthozoa</taxon>
        <taxon>Hexacorallia</taxon>
        <taxon>Scleractinia</taxon>
        <taxon>Astrocoeniina</taxon>
        <taxon>Acroporidae</taxon>
        <taxon>Acropora</taxon>
    </lineage>
</organism>